<protein>
    <submittedName>
        <fullName evidence="2">Uncharacterized protein</fullName>
    </submittedName>
</protein>
<reference evidence="2" key="1">
    <citation type="submission" date="2021-06" db="EMBL/GenBank/DDBJ databases">
        <title>Comparative genomics, transcriptomics and evolutionary studies reveal genomic signatures of adaptation to plant cell wall in hemibiotrophic fungi.</title>
        <authorList>
            <consortium name="DOE Joint Genome Institute"/>
            <person name="Baroncelli R."/>
            <person name="Diaz J.F."/>
            <person name="Benocci T."/>
            <person name="Peng M."/>
            <person name="Battaglia E."/>
            <person name="Haridas S."/>
            <person name="Andreopoulos W."/>
            <person name="Labutti K."/>
            <person name="Pangilinan J."/>
            <person name="Floch G.L."/>
            <person name="Makela M.R."/>
            <person name="Henrissat B."/>
            <person name="Grigoriev I.V."/>
            <person name="Crouch J.A."/>
            <person name="De Vries R.P."/>
            <person name="Sukno S.A."/>
            <person name="Thon M.R."/>
        </authorList>
    </citation>
    <scope>NUCLEOTIDE SEQUENCE</scope>
    <source>
        <strain evidence="2">CBS 125086</strain>
    </source>
</reference>
<proteinExistence type="predicted"/>
<dbReference type="Proteomes" id="UP001230504">
    <property type="component" value="Unassembled WGS sequence"/>
</dbReference>
<keyword evidence="3" id="KW-1185">Reference proteome</keyword>
<evidence type="ECO:0000256" key="1">
    <source>
        <dbReference type="SAM" id="MobiDB-lite"/>
    </source>
</evidence>
<gene>
    <name evidence="2" type="ORF">LY79DRAFT_534609</name>
</gene>
<sequence>MTGVAIGRTARPRHPNPSAKRVGPCSRHYRTRPRCSYRGVGAVTIWHTIAKAICRVPVLAMHAERLATADGGAMLVGRVPSCRDRGRRRRWCATRKRILESRGSSTDCAVVPPSTFAGKGCFASDPGERYACPNKKTPFASRMYFSLRHVGQSFISDSSLPTRSVLYSQRLSIFLELAIADT</sequence>
<name>A0AAD8QDQ8_9PEZI</name>
<dbReference type="GeneID" id="85440686"/>
<dbReference type="RefSeq" id="XP_060421262.1">
    <property type="nucleotide sequence ID" value="XM_060556446.1"/>
</dbReference>
<dbReference type="EMBL" id="JAHLJV010000001">
    <property type="protein sequence ID" value="KAK1600766.1"/>
    <property type="molecule type" value="Genomic_DNA"/>
</dbReference>
<organism evidence="2 3">
    <name type="scientific">Colletotrichum navitas</name>
    <dbReference type="NCBI Taxonomy" id="681940"/>
    <lineage>
        <taxon>Eukaryota</taxon>
        <taxon>Fungi</taxon>
        <taxon>Dikarya</taxon>
        <taxon>Ascomycota</taxon>
        <taxon>Pezizomycotina</taxon>
        <taxon>Sordariomycetes</taxon>
        <taxon>Hypocreomycetidae</taxon>
        <taxon>Glomerellales</taxon>
        <taxon>Glomerellaceae</taxon>
        <taxon>Colletotrichum</taxon>
        <taxon>Colletotrichum graminicola species complex</taxon>
    </lineage>
</organism>
<feature type="region of interest" description="Disordered" evidence="1">
    <location>
        <begin position="1"/>
        <end position="25"/>
    </location>
</feature>
<evidence type="ECO:0000313" key="3">
    <source>
        <dbReference type="Proteomes" id="UP001230504"/>
    </source>
</evidence>
<dbReference type="AlphaFoldDB" id="A0AAD8QDQ8"/>
<evidence type="ECO:0000313" key="2">
    <source>
        <dbReference type="EMBL" id="KAK1600766.1"/>
    </source>
</evidence>
<comment type="caution">
    <text evidence="2">The sequence shown here is derived from an EMBL/GenBank/DDBJ whole genome shotgun (WGS) entry which is preliminary data.</text>
</comment>
<accession>A0AAD8QDQ8</accession>